<evidence type="ECO:0000313" key="3">
    <source>
        <dbReference type="Proteomes" id="UP000433577"/>
    </source>
</evidence>
<reference evidence="2 3" key="1">
    <citation type="submission" date="2019-12" db="EMBL/GenBank/DDBJ databases">
        <title>Paraburkholderia acidiphila 7Q-K02 sp. nov and Paraburkholderia acidisoli DHF22 sp. nov., two strains isolated from forest soil.</title>
        <authorList>
            <person name="Gao Z."/>
            <person name="Qiu L."/>
        </authorList>
    </citation>
    <scope>NUCLEOTIDE SEQUENCE [LARGE SCALE GENOMIC DNA]</scope>
    <source>
        <strain evidence="2 3">DHF22</strain>
    </source>
</reference>
<feature type="domain" description="Replication-associated protein ORF2/G2P" evidence="1">
    <location>
        <begin position="67"/>
        <end position="159"/>
    </location>
</feature>
<dbReference type="EMBL" id="CP046913">
    <property type="protein sequence ID" value="QGZ62383.1"/>
    <property type="molecule type" value="Genomic_DNA"/>
</dbReference>
<dbReference type="AlphaFoldDB" id="A0A7Z2GIL5"/>
<evidence type="ECO:0000259" key="1">
    <source>
        <dbReference type="Pfam" id="PF23343"/>
    </source>
</evidence>
<dbReference type="Pfam" id="PF23343">
    <property type="entry name" value="REP_ORF2-G2P"/>
    <property type="match status" value="1"/>
</dbReference>
<sequence length="247" mass="28057">MFDSSYPVAERPSCTATSVARFAELVKKIGTSASPAVRKRKNAARKKLKCVIDEQRRYAKQANLRAVALTLTFNCDADFSTKHVSRFLDRMRKSFKDVESCLTYAWVLERAGKLHYHLIVWLPRNMALEHSKLANWWPWGSTWVEACKSVKAWGRYISKFDCVGKLPKGARLFGCGGLDPDGKAAVSRSALPQWLQEVLPRRHRARRIIGEGWVDLSTGQLHHSPYVWTPWGILLATANQRAHPRIA</sequence>
<name>A0A7Z2GIL5_9BURK</name>
<keyword evidence="3" id="KW-1185">Reference proteome</keyword>
<dbReference type="InterPro" id="IPR056906">
    <property type="entry name" value="ORF2/G2P_dom"/>
</dbReference>
<evidence type="ECO:0000313" key="2">
    <source>
        <dbReference type="EMBL" id="QGZ62383.1"/>
    </source>
</evidence>
<dbReference type="KEGG" id="pacs:FAZ98_11965"/>
<protein>
    <recommendedName>
        <fullName evidence="1">Replication-associated protein ORF2/G2P domain-containing protein</fullName>
    </recommendedName>
</protein>
<dbReference type="OrthoDB" id="9129069at2"/>
<proteinExistence type="predicted"/>
<gene>
    <name evidence="2" type="ORF">FAZ98_11965</name>
</gene>
<accession>A0A7Z2GIL5</accession>
<dbReference type="RefSeq" id="WP_158951410.1">
    <property type="nucleotide sequence ID" value="NZ_CP046913.1"/>
</dbReference>
<dbReference type="Proteomes" id="UP000433577">
    <property type="component" value="Chromosome 1"/>
</dbReference>
<organism evidence="2 3">
    <name type="scientific">Paraburkholderia acidisoli</name>
    <dbReference type="NCBI Taxonomy" id="2571748"/>
    <lineage>
        <taxon>Bacteria</taxon>
        <taxon>Pseudomonadati</taxon>
        <taxon>Pseudomonadota</taxon>
        <taxon>Betaproteobacteria</taxon>
        <taxon>Burkholderiales</taxon>
        <taxon>Burkholderiaceae</taxon>
        <taxon>Paraburkholderia</taxon>
    </lineage>
</organism>